<feature type="compositionally biased region" description="Low complexity" evidence="1">
    <location>
        <begin position="111"/>
        <end position="127"/>
    </location>
</feature>
<reference evidence="3 4" key="1">
    <citation type="journal article" date="2016" name="Biochim. Biophys. Acta">
        <title>Characterization of red-shifted phycobilisomes isolated from the chlorophyll f-containing cyanobacterium Halomicronema hongdechloris.</title>
        <authorList>
            <person name="Li Y."/>
            <person name="Lin Y."/>
            <person name="Garvey C.J."/>
            <person name="Birch D."/>
            <person name="Corkery R.W."/>
            <person name="Loughlin P.C."/>
            <person name="Scheer H."/>
            <person name="Willows R.D."/>
            <person name="Chen M."/>
        </authorList>
    </citation>
    <scope>NUCLEOTIDE SEQUENCE [LARGE SCALE GENOMIC DNA]</scope>
    <source>
        <strain evidence="3 4">C2206</strain>
    </source>
</reference>
<feature type="region of interest" description="Disordered" evidence="1">
    <location>
        <begin position="111"/>
        <end position="131"/>
    </location>
</feature>
<evidence type="ECO:0000256" key="1">
    <source>
        <dbReference type="SAM" id="MobiDB-lite"/>
    </source>
</evidence>
<evidence type="ECO:0000313" key="4">
    <source>
        <dbReference type="Proteomes" id="UP000191901"/>
    </source>
</evidence>
<organism evidence="3 4">
    <name type="scientific">Halomicronema hongdechloris C2206</name>
    <dbReference type="NCBI Taxonomy" id="1641165"/>
    <lineage>
        <taxon>Bacteria</taxon>
        <taxon>Bacillati</taxon>
        <taxon>Cyanobacteriota</taxon>
        <taxon>Cyanophyceae</taxon>
        <taxon>Nodosilineales</taxon>
        <taxon>Nodosilineaceae</taxon>
        <taxon>Halomicronema</taxon>
    </lineage>
</organism>
<gene>
    <name evidence="3" type="ORF">XM38_002130</name>
</gene>
<dbReference type="EMBL" id="CP021983">
    <property type="protein sequence ID" value="ASC69286.1"/>
    <property type="molecule type" value="Genomic_DNA"/>
</dbReference>
<feature type="chain" id="PRO_5012261060" description="SPOR domain-containing protein" evidence="2">
    <location>
        <begin position="30"/>
        <end position="220"/>
    </location>
</feature>
<keyword evidence="4" id="KW-1185">Reference proteome</keyword>
<feature type="signal peptide" evidence="2">
    <location>
        <begin position="1"/>
        <end position="29"/>
    </location>
</feature>
<evidence type="ECO:0008006" key="5">
    <source>
        <dbReference type="Google" id="ProtNLM"/>
    </source>
</evidence>
<dbReference type="Proteomes" id="UP000191901">
    <property type="component" value="Chromosome"/>
</dbReference>
<protein>
    <recommendedName>
        <fullName evidence="5">SPOR domain-containing protein</fullName>
    </recommendedName>
</protein>
<dbReference type="AlphaFoldDB" id="A0A1Z3HG97"/>
<evidence type="ECO:0000313" key="3">
    <source>
        <dbReference type="EMBL" id="ASC69286.1"/>
    </source>
</evidence>
<proteinExistence type="predicted"/>
<accession>A0A1Z3HG97</accession>
<name>A0A1Z3HG97_9CYAN</name>
<evidence type="ECO:0000256" key="2">
    <source>
        <dbReference type="SAM" id="SignalP"/>
    </source>
</evidence>
<dbReference type="STRING" id="1641165.XM38_15880"/>
<dbReference type="KEGG" id="hhg:XM38_002130"/>
<keyword evidence="2" id="KW-0732">Signal</keyword>
<sequence>MENIVGYVWPSLSLGSAAVFSLLGTTALAAEFPPCPPPASNEYLLLVRGDSEAEREQVQAVLPPSNSAMVCSYLNDTVVRAGGFTSLENANAWAQYMTEVEGLQAFVARPATEPVSTTTPEPEATSPDLPSYQPEPLGAGYAILVDYANQPQVATEVRSLLGQPVGLVVYQQRPYLLAQQSNDPEAATALLRRLSDAGLASFIVSGLEVMVLTSEVAIGD</sequence>